<proteinExistence type="predicted"/>
<evidence type="ECO:0000313" key="1">
    <source>
        <dbReference type="EMBL" id="EGL83768.1"/>
    </source>
</evidence>
<reference evidence="1 3" key="1">
    <citation type="journal article" date="2011" name="J. Bacteriol.">
        <title>Draft genome sequence of the thermoalkaliphilic Caldalkalibacillus thermarum strain TA2.A1.</title>
        <authorList>
            <person name="Kalamorz F."/>
            <person name="Keis S."/>
            <person name="McMillan D.G."/>
            <person name="Olsson K."/>
            <person name="Stanton J.A."/>
            <person name="Stockwell P."/>
            <person name="Black M.A."/>
            <person name="Klingeman D.M."/>
            <person name="Land M.L."/>
            <person name="Han C.S."/>
            <person name="Martin S.L."/>
            <person name="Becher S.A."/>
            <person name="Peddie C.J."/>
            <person name="Morgan H.W."/>
            <person name="Matthies D."/>
            <person name="Preiss L."/>
            <person name="Meier T."/>
            <person name="Brown S.D."/>
            <person name="Cook G.M."/>
        </authorList>
    </citation>
    <scope>NUCLEOTIDE SEQUENCE [LARGE SCALE GENOMIC DNA]</scope>
    <source>
        <strain evidence="1 3">TA2.A1</strain>
    </source>
</reference>
<keyword evidence="4" id="KW-1185">Reference proteome</keyword>
<evidence type="ECO:0000313" key="2">
    <source>
        <dbReference type="EMBL" id="QZT33718.1"/>
    </source>
</evidence>
<dbReference type="RefSeq" id="WP_007503096.1">
    <property type="nucleotide sequence ID" value="NZ_AFCE01000083.1"/>
</dbReference>
<evidence type="ECO:0000313" key="3">
    <source>
        <dbReference type="Proteomes" id="UP000010716"/>
    </source>
</evidence>
<protein>
    <submittedName>
        <fullName evidence="1">Uncharacterized protein</fullName>
    </submittedName>
</protein>
<reference evidence="2" key="3">
    <citation type="submission" date="2021-08" db="EMBL/GenBank/DDBJ databases">
        <authorList>
            <person name="de Jong S."/>
            <person name="van den Broek M."/>
            <person name="Merkel A."/>
            <person name="de la Torre Cortes P."/>
            <person name="Kalamorz F."/>
            <person name="Cook G."/>
            <person name="van Loosdrecht M."/>
            <person name="McMillan D."/>
        </authorList>
    </citation>
    <scope>NUCLEOTIDE SEQUENCE</scope>
    <source>
        <strain evidence="2">TA2.A1</strain>
    </source>
</reference>
<dbReference type="Proteomes" id="UP000010716">
    <property type="component" value="Unassembled WGS sequence"/>
</dbReference>
<sequence>MLALEKLPRTWEEYQKEYERYCLLQTDRETTINNEVYQKADEVLDRWPGVKDYMLGFVLGGMYDEYVWDEMSRLEPITDQKERENGIMDIFSSHLGWRMVQITYMLAYLEHMRRKEGWGRALERVAGLKGHYDGLVKYFNELENNPVLEFDAKHPALYDFTRFFFRVLITEHLRDEEHYQKFLDALERRDEAERKQKLVEEWLEPLEPLVQGGMLALVGFLSRFEYHNCFNKQ</sequence>
<reference evidence="2 4" key="2">
    <citation type="journal article" date="2020" name="Extremophiles">
        <title>Genomic analysis of Caldalkalibacillus thermarum TA2.A1 reveals aerobic alkaliphilic metabolism and evolutionary hallmarks linking alkaliphilic bacteria and plant life.</title>
        <authorList>
            <person name="de Jong S.I."/>
            <person name="van den Broek M.A."/>
            <person name="Merkel A.Y."/>
            <person name="de la Torre Cortes P."/>
            <person name="Kalamorz F."/>
            <person name="Cook G.M."/>
            <person name="van Loosdrecht M.C.M."/>
            <person name="McMillan D.G.G."/>
        </authorList>
    </citation>
    <scope>NUCLEOTIDE SEQUENCE [LARGE SCALE GENOMIC DNA]</scope>
    <source>
        <strain evidence="2 4">TA2.A1</strain>
    </source>
</reference>
<name>F5L4F7_CALTT</name>
<dbReference type="EMBL" id="CP082237">
    <property type="protein sequence ID" value="QZT33718.1"/>
    <property type="molecule type" value="Genomic_DNA"/>
</dbReference>
<organism evidence="1 3">
    <name type="scientific">Caldalkalibacillus thermarum (strain TA2.A1)</name>
    <dbReference type="NCBI Taxonomy" id="986075"/>
    <lineage>
        <taxon>Bacteria</taxon>
        <taxon>Bacillati</taxon>
        <taxon>Bacillota</taxon>
        <taxon>Bacilli</taxon>
        <taxon>Bacillales</taxon>
        <taxon>Bacillaceae</taxon>
        <taxon>Caldalkalibacillus</taxon>
    </lineage>
</organism>
<dbReference type="KEGG" id="cthu:HUR95_16085"/>
<dbReference type="AlphaFoldDB" id="F5L4F7"/>
<dbReference type="Proteomes" id="UP000825179">
    <property type="component" value="Chromosome"/>
</dbReference>
<evidence type="ECO:0000313" key="4">
    <source>
        <dbReference type="Proteomes" id="UP000825179"/>
    </source>
</evidence>
<dbReference type="EMBL" id="AFCE01000083">
    <property type="protein sequence ID" value="EGL83768.1"/>
    <property type="molecule type" value="Genomic_DNA"/>
</dbReference>
<accession>F5L4F7</accession>
<gene>
    <name evidence="1" type="ORF">CathTA2_0669</name>
    <name evidence="2" type="ORF">HUR95_16085</name>
</gene>